<dbReference type="PROSITE" id="PS51688">
    <property type="entry name" value="ICA"/>
    <property type="match status" value="1"/>
</dbReference>
<dbReference type="Pfam" id="PF13884">
    <property type="entry name" value="Peptidase_S74"/>
    <property type="match status" value="1"/>
</dbReference>
<keyword evidence="2" id="KW-0472">Membrane</keyword>
<name>A0A8S1EFD2_9PELO</name>
<dbReference type="GO" id="GO:0005789">
    <property type="term" value="C:endoplasmic reticulum membrane"/>
    <property type="evidence" value="ECO:0007669"/>
    <property type="project" value="TreeGrafter"/>
</dbReference>
<comment type="caution">
    <text evidence="4">The sequence shown here is derived from an EMBL/GenBank/DDBJ whole genome shotgun (WGS) entry which is preliminary data.</text>
</comment>
<dbReference type="Pfam" id="PF13887">
    <property type="entry name" value="MYRF_ICA"/>
    <property type="match status" value="1"/>
</dbReference>
<evidence type="ECO:0000313" key="5">
    <source>
        <dbReference type="Proteomes" id="UP000494206"/>
    </source>
</evidence>
<dbReference type="OrthoDB" id="27041at2759"/>
<dbReference type="Pfam" id="PF13888">
    <property type="entry name" value="MRF_C2"/>
    <property type="match status" value="1"/>
</dbReference>
<keyword evidence="2" id="KW-0812">Transmembrane</keyword>
<dbReference type="PANTHER" id="PTHR13029:SF18">
    <property type="entry name" value="MYELIN REGULATORY FACTOR HOMOLOG 1"/>
    <property type="match status" value="1"/>
</dbReference>
<accession>A0A8S1EFD2</accession>
<feature type="domain" description="Peptidase S74" evidence="3">
    <location>
        <begin position="59"/>
        <end position="158"/>
    </location>
</feature>
<organism evidence="4 5">
    <name type="scientific">Caenorhabditis bovis</name>
    <dbReference type="NCBI Taxonomy" id="2654633"/>
    <lineage>
        <taxon>Eukaryota</taxon>
        <taxon>Metazoa</taxon>
        <taxon>Ecdysozoa</taxon>
        <taxon>Nematoda</taxon>
        <taxon>Chromadorea</taxon>
        <taxon>Rhabditida</taxon>
        <taxon>Rhabditina</taxon>
        <taxon>Rhabditomorpha</taxon>
        <taxon>Rhabditoidea</taxon>
        <taxon>Rhabditidae</taxon>
        <taxon>Peloderinae</taxon>
        <taxon>Caenorhabditis</taxon>
    </lineage>
</organism>
<dbReference type="Proteomes" id="UP000494206">
    <property type="component" value="Unassembled WGS sequence"/>
</dbReference>
<proteinExistence type="predicted"/>
<dbReference type="AlphaFoldDB" id="A0A8S1EFD2"/>
<dbReference type="InterPro" id="IPR025719">
    <property type="entry name" value="MYRF_C2"/>
</dbReference>
<dbReference type="InterPro" id="IPR030392">
    <property type="entry name" value="S74_ICA"/>
</dbReference>
<gene>
    <name evidence="4" type="ORF">CBOVIS_LOCUS2936</name>
</gene>
<dbReference type="GO" id="GO:0043565">
    <property type="term" value="F:sequence-specific DNA binding"/>
    <property type="evidence" value="ECO:0007669"/>
    <property type="project" value="TreeGrafter"/>
</dbReference>
<evidence type="ECO:0000259" key="3">
    <source>
        <dbReference type="PROSITE" id="PS51688"/>
    </source>
</evidence>
<dbReference type="PANTHER" id="PTHR13029">
    <property type="match status" value="1"/>
</dbReference>
<dbReference type="GO" id="GO:0016540">
    <property type="term" value="P:protein autoprocessing"/>
    <property type="evidence" value="ECO:0007669"/>
    <property type="project" value="InterPro"/>
</dbReference>
<dbReference type="GO" id="GO:0005634">
    <property type="term" value="C:nucleus"/>
    <property type="evidence" value="ECO:0007669"/>
    <property type="project" value="TreeGrafter"/>
</dbReference>
<dbReference type="EMBL" id="CADEPM010000002">
    <property type="protein sequence ID" value="CAB3399884.1"/>
    <property type="molecule type" value="Genomic_DNA"/>
</dbReference>
<keyword evidence="2" id="KW-1133">Transmembrane helix</keyword>
<evidence type="ECO:0000256" key="1">
    <source>
        <dbReference type="SAM" id="MobiDB-lite"/>
    </source>
</evidence>
<dbReference type="GO" id="GO:0003700">
    <property type="term" value="F:DNA-binding transcription factor activity"/>
    <property type="evidence" value="ECO:0007669"/>
    <property type="project" value="TreeGrafter"/>
</dbReference>
<protein>
    <recommendedName>
        <fullName evidence="3">Peptidase S74 domain-containing protein</fullName>
    </recommendedName>
</protein>
<feature type="transmembrane region" description="Helical" evidence="2">
    <location>
        <begin position="249"/>
        <end position="269"/>
    </location>
</feature>
<evidence type="ECO:0000256" key="2">
    <source>
        <dbReference type="SAM" id="Phobius"/>
    </source>
</evidence>
<evidence type="ECO:0000313" key="4">
    <source>
        <dbReference type="EMBL" id="CAB3399884.1"/>
    </source>
</evidence>
<feature type="region of interest" description="Disordered" evidence="1">
    <location>
        <begin position="1"/>
        <end position="23"/>
    </location>
</feature>
<dbReference type="InterPro" id="IPR026932">
    <property type="entry name" value="MYRF_ICA"/>
</dbReference>
<sequence>MRPATNPGSFEPPENDSGWTRTPNGVFATDDVVIGADRPAAKLTVDGDIYTSGRVVCPSDIRLKEDITDKETCVALANLCKLRVVDYLYKPEVAAKWGLTEEQRKRTGVIAQELATVIPDAVRDLGDYLTVNESRVFYETVLATQELCRLTGDLDQKINEKVAEIGRRLTRYARQKKIGSSISSDLYTVTSDDWTEDSRSLMTLSRNTLNTETPVENKRRFRRVKKKCTPQGITTERKSWGSSMTQSTIVTLVGIMAICLIAMCTLYVLDWHNRNYGSDKGSASEPEISAGISSDHEGPANLVDLPLSGPNMPYYQIDAPPLMPNCVTPNCNKYPCLAEPSNGGKPFDVCRRNDNLTFDESRYAVHSDFPGDDLGTGVRIRIPEHLMTIGPKNCYDNSCDRHRGVYNLYIPITHYFPYDELEIDIEVPVDKTVNDCGPVPYFYHRVCTNAYPSEQQLYSNMLSPITYQVNAGGFQQVAYRYRVGPSTSLCDFDDYPGTYEEYNLIFYRTCARSMTDGK</sequence>
<reference evidence="4 5" key="1">
    <citation type="submission" date="2020-04" db="EMBL/GenBank/DDBJ databases">
        <authorList>
            <person name="Laetsch R D."/>
            <person name="Stevens L."/>
            <person name="Kumar S."/>
            <person name="Blaxter L. M."/>
        </authorList>
    </citation>
    <scope>NUCLEOTIDE SEQUENCE [LARGE SCALE GENOMIC DNA]</scope>
</reference>
<dbReference type="InterPro" id="IPR051577">
    <property type="entry name" value="MRF-like"/>
</dbReference>
<dbReference type="GO" id="GO:0045893">
    <property type="term" value="P:positive regulation of DNA-templated transcription"/>
    <property type="evidence" value="ECO:0007669"/>
    <property type="project" value="TreeGrafter"/>
</dbReference>
<keyword evidence="5" id="KW-1185">Reference proteome</keyword>